<protein>
    <submittedName>
        <fullName evidence="6">Secreted trypsin-like serine protease</fullName>
    </submittedName>
</protein>
<dbReference type="GO" id="GO:0006508">
    <property type="term" value="P:proteolysis"/>
    <property type="evidence" value="ECO:0007669"/>
    <property type="project" value="UniProtKB-KW"/>
</dbReference>
<dbReference type="InterPro" id="IPR001254">
    <property type="entry name" value="Trypsin_dom"/>
</dbReference>
<dbReference type="InterPro" id="IPR043504">
    <property type="entry name" value="Peptidase_S1_PA_chymotrypsin"/>
</dbReference>
<evidence type="ECO:0000313" key="6">
    <source>
        <dbReference type="EMBL" id="MBB5955606.1"/>
    </source>
</evidence>
<dbReference type="InterPro" id="IPR018114">
    <property type="entry name" value="TRYPSIN_HIS"/>
</dbReference>
<dbReference type="PRINTS" id="PR00722">
    <property type="entry name" value="CHYMOTRYPSIN"/>
</dbReference>
<dbReference type="PROSITE" id="PS50240">
    <property type="entry name" value="TRYPSIN_DOM"/>
    <property type="match status" value="1"/>
</dbReference>
<dbReference type="SMART" id="SM00020">
    <property type="entry name" value="Tryp_SPc"/>
    <property type="match status" value="1"/>
</dbReference>
<name>A0A841CIX6_9PSEU</name>
<dbReference type="Pfam" id="PF00089">
    <property type="entry name" value="Trypsin"/>
    <property type="match status" value="1"/>
</dbReference>
<dbReference type="InterPro" id="IPR009003">
    <property type="entry name" value="Peptidase_S1_PA"/>
</dbReference>
<dbReference type="PROSITE" id="PS00135">
    <property type="entry name" value="TRYPSIN_SER"/>
    <property type="match status" value="1"/>
</dbReference>
<dbReference type="Proteomes" id="UP000547510">
    <property type="component" value="Unassembled WGS sequence"/>
</dbReference>
<dbReference type="FunFam" id="2.40.10.10:FF:000002">
    <property type="entry name" value="Transmembrane protease serine"/>
    <property type="match status" value="1"/>
</dbReference>
<dbReference type="Gene3D" id="2.40.10.10">
    <property type="entry name" value="Trypsin-like serine proteases"/>
    <property type="match status" value="1"/>
</dbReference>
<evidence type="ECO:0000256" key="3">
    <source>
        <dbReference type="RuleBase" id="RU363034"/>
    </source>
</evidence>
<proteinExistence type="inferred from homology"/>
<keyword evidence="3" id="KW-0378">Hydrolase</keyword>
<organism evidence="6 7">
    <name type="scientific">Saccharothrix tamanrassetensis</name>
    <dbReference type="NCBI Taxonomy" id="1051531"/>
    <lineage>
        <taxon>Bacteria</taxon>
        <taxon>Bacillati</taxon>
        <taxon>Actinomycetota</taxon>
        <taxon>Actinomycetes</taxon>
        <taxon>Pseudonocardiales</taxon>
        <taxon>Pseudonocardiaceae</taxon>
        <taxon>Saccharothrix</taxon>
    </lineage>
</organism>
<evidence type="ECO:0000256" key="1">
    <source>
        <dbReference type="ARBA" id="ARBA00007664"/>
    </source>
</evidence>
<sequence>MRTLTAVLLALVVLTPSAGADPKVVGGSEVEDAADYPFVVALVTPEGKQFCGGALVAPTRVVTAAHCTANAEPGDFLVVGGRLDLRGQDGVKSAVTGIEVHPDYTSAETGADIAWLTTAESFPYQPVALPGADEFELYAPGTVGTVLGWGRTSEGGEQSPVLREAGLPVMADAACAKAYQAYQPAAMFCAGYPWGQVDACQGDSGGPYVVNGKLAGIVSWGVGCARPNKPGVYTRVASYV</sequence>
<comment type="similarity">
    <text evidence="1">Belongs to the peptidase S1 family.</text>
</comment>
<gene>
    <name evidence="6" type="ORF">FHS29_002187</name>
</gene>
<dbReference type="AlphaFoldDB" id="A0A841CIX6"/>
<dbReference type="PANTHER" id="PTHR24276">
    <property type="entry name" value="POLYSERASE-RELATED"/>
    <property type="match status" value="1"/>
</dbReference>
<dbReference type="InterPro" id="IPR001314">
    <property type="entry name" value="Peptidase_S1A"/>
</dbReference>
<dbReference type="PANTHER" id="PTHR24276:SF98">
    <property type="entry name" value="FI18310P1-RELATED"/>
    <property type="match status" value="1"/>
</dbReference>
<feature type="signal peptide" evidence="4">
    <location>
        <begin position="1"/>
        <end position="20"/>
    </location>
</feature>
<dbReference type="PROSITE" id="PS00134">
    <property type="entry name" value="TRYPSIN_HIS"/>
    <property type="match status" value="1"/>
</dbReference>
<reference evidence="6 7" key="1">
    <citation type="submission" date="2020-08" db="EMBL/GenBank/DDBJ databases">
        <title>Genomic Encyclopedia of Type Strains, Phase III (KMG-III): the genomes of soil and plant-associated and newly described type strains.</title>
        <authorList>
            <person name="Whitman W."/>
        </authorList>
    </citation>
    <scope>NUCLEOTIDE SEQUENCE [LARGE SCALE GENOMIC DNA]</scope>
    <source>
        <strain evidence="6 7">CECT 8640</strain>
    </source>
</reference>
<dbReference type="InterPro" id="IPR050430">
    <property type="entry name" value="Peptidase_S1"/>
</dbReference>
<evidence type="ECO:0000256" key="4">
    <source>
        <dbReference type="SAM" id="SignalP"/>
    </source>
</evidence>
<comment type="caution">
    <text evidence="6">The sequence shown here is derived from an EMBL/GenBank/DDBJ whole genome shotgun (WGS) entry which is preliminary data.</text>
</comment>
<dbReference type="EMBL" id="JACHJN010000003">
    <property type="protein sequence ID" value="MBB5955606.1"/>
    <property type="molecule type" value="Genomic_DNA"/>
</dbReference>
<dbReference type="CDD" id="cd00190">
    <property type="entry name" value="Tryp_SPc"/>
    <property type="match status" value="1"/>
</dbReference>
<dbReference type="SUPFAM" id="SSF50494">
    <property type="entry name" value="Trypsin-like serine proteases"/>
    <property type="match status" value="1"/>
</dbReference>
<dbReference type="InterPro" id="IPR033116">
    <property type="entry name" value="TRYPSIN_SER"/>
</dbReference>
<keyword evidence="3" id="KW-0720">Serine protease</keyword>
<keyword evidence="4" id="KW-0732">Signal</keyword>
<dbReference type="RefSeq" id="WP_184690434.1">
    <property type="nucleotide sequence ID" value="NZ_JACHJN010000003.1"/>
</dbReference>
<evidence type="ECO:0000256" key="2">
    <source>
        <dbReference type="ARBA" id="ARBA00023157"/>
    </source>
</evidence>
<feature type="chain" id="PRO_5032595469" evidence="4">
    <location>
        <begin position="21"/>
        <end position="240"/>
    </location>
</feature>
<keyword evidence="7" id="KW-1185">Reference proteome</keyword>
<accession>A0A841CIX6</accession>
<keyword evidence="3 6" id="KW-0645">Protease</keyword>
<evidence type="ECO:0000259" key="5">
    <source>
        <dbReference type="PROSITE" id="PS50240"/>
    </source>
</evidence>
<dbReference type="GO" id="GO:0004252">
    <property type="term" value="F:serine-type endopeptidase activity"/>
    <property type="evidence" value="ECO:0007669"/>
    <property type="project" value="InterPro"/>
</dbReference>
<keyword evidence="2" id="KW-1015">Disulfide bond</keyword>
<evidence type="ECO:0000313" key="7">
    <source>
        <dbReference type="Proteomes" id="UP000547510"/>
    </source>
</evidence>
<feature type="domain" description="Peptidase S1" evidence="5">
    <location>
        <begin position="24"/>
        <end position="240"/>
    </location>
</feature>